<comment type="subcellular location">
    <subcellularLocation>
        <location evidence="1">Nucleus</location>
    </subcellularLocation>
</comment>
<keyword evidence="8" id="KW-0238">DNA-binding</keyword>
<dbReference type="PROSITE" id="PS00028">
    <property type="entry name" value="ZINC_FINGER_C2H2_1"/>
    <property type="match status" value="4"/>
</dbReference>
<evidence type="ECO:0000256" key="10">
    <source>
        <dbReference type="ARBA" id="ARBA00023242"/>
    </source>
</evidence>
<dbReference type="SMART" id="SM00868">
    <property type="entry name" value="zf-AD"/>
    <property type="match status" value="1"/>
</dbReference>
<dbReference type="SUPFAM" id="SSF57667">
    <property type="entry name" value="beta-beta-alpha zinc fingers"/>
    <property type="match status" value="3"/>
</dbReference>
<evidence type="ECO:0000256" key="3">
    <source>
        <dbReference type="ARBA" id="ARBA00022723"/>
    </source>
</evidence>
<keyword evidence="6 12" id="KW-0862">Zinc</keyword>
<reference evidence="15" key="1">
    <citation type="submission" date="2016-07" db="EMBL/GenBank/DDBJ databases">
        <authorList>
            <person name="Bretaudeau A."/>
        </authorList>
    </citation>
    <scope>NUCLEOTIDE SEQUENCE</scope>
    <source>
        <strain evidence="15">Rice</strain>
        <tissue evidence="15">Whole body</tissue>
    </source>
</reference>
<dbReference type="GO" id="GO:0043565">
    <property type="term" value="F:sequence-specific DNA binding"/>
    <property type="evidence" value="ECO:0007669"/>
    <property type="project" value="TreeGrafter"/>
</dbReference>
<evidence type="ECO:0000256" key="8">
    <source>
        <dbReference type="ARBA" id="ARBA00023125"/>
    </source>
</evidence>
<organism evidence="15">
    <name type="scientific">Spodoptera frugiperda</name>
    <name type="common">Fall armyworm</name>
    <dbReference type="NCBI Taxonomy" id="7108"/>
    <lineage>
        <taxon>Eukaryota</taxon>
        <taxon>Metazoa</taxon>
        <taxon>Ecdysozoa</taxon>
        <taxon>Arthropoda</taxon>
        <taxon>Hexapoda</taxon>
        <taxon>Insecta</taxon>
        <taxon>Pterygota</taxon>
        <taxon>Neoptera</taxon>
        <taxon>Endopterygota</taxon>
        <taxon>Lepidoptera</taxon>
        <taxon>Glossata</taxon>
        <taxon>Ditrysia</taxon>
        <taxon>Noctuoidea</taxon>
        <taxon>Noctuidae</taxon>
        <taxon>Amphipyrinae</taxon>
        <taxon>Spodoptera</taxon>
    </lineage>
</organism>
<dbReference type="PANTHER" id="PTHR24408">
    <property type="entry name" value="ZINC FINGER PROTEIN"/>
    <property type="match status" value="1"/>
</dbReference>
<dbReference type="InterPro" id="IPR036236">
    <property type="entry name" value="Znf_C2H2_sf"/>
</dbReference>
<feature type="domain" description="C2H2-type" evidence="13">
    <location>
        <begin position="215"/>
        <end position="242"/>
    </location>
</feature>
<dbReference type="Gene3D" id="3.40.1800.20">
    <property type="match status" value="1"/>
</dbReference>
<evidence type="ECO:0000259" key="13">
    <source>
        <dbReference type="PROSITE" id="PS50157"/>
    </source>
</evidence>
<dbReference type="InterPro" id="IPR013087">
    <property type="entry name" value="Znf_C2H2_type"/>
</dbReference>
<keyword evidence="10" id="KW-0539">Nucleus</keyword>
<evidence type="ECO:0000256" key="4">
    <source>
        <dbReference type="ARBA" id="ARBA00022737"/>
    </source>
</evidence>
<dbReference type="FunFam" id="3.30.160.60:FF:001370">
    <property type="entry name" value="Zinc finger protein"/>
    <property type="match status" value="1"/>
</dbReference>
<dbReference type="PANTHER" id="PTHR24408:SF58">
    <property type="entry name" value="TRANSCRIPTION FACTOR (TFIIIA), PUTATIVE (AFU_ORTHOLOGUE AFUA_1G05150)-RELATED"/>
    <property type="match status" value="1"/>
</dbReference>
<dbReference type="AlphaFoldDB" id="A0A2H1VC51"/>
<protein>
    <submittedName>
        <fullName evidence="15">SFRICE_000911</fullName>
    </submittedName>
</protein>
<feature type="domain" description="C2H2-type" evidence="13">
    <location>
        <begin position="270"/>
        <end position="298"/>
    </location>
</feature>
<dbReference type="GO" id="GO:0000981">
    <property type="term" value="F:DNA-binding transcription factor activity, RNA polymerase II-specific"/>
    <property type="evidence" value="ECO:0007669"/>
    <property type="project" value="TreeGrafter"/>
</dbReference>
<keyword evidence="7" id="KW-0805">Transcription regulation</keyword>
<dbReference type="FunFam" id="3.30.160.60:FF:000446">
    <property type="entry name" value="Zinc finger protein"/>
    <property type="match status" value="1"/>
</dbReference>
<keyword evidence="4" id="KW-0677">Repeat</keyword>
<feature type="domain" description="C2H2-type" evidence="13">
    <location>
        <begin position="187"/>
        <end position="214"/>
    </location>
</feature>
<feature type="binding site" evidence="12">
    <location>
        <position position="99"/>
    </location>
    <ligand>
        <name>Zn(2+)</name>
        <dbReference type="ChEBI" id="CHEBI:29105"/>
    </ligand>
</feature>
<evidence type="ECO:0000256" key="6">
    <source>
        <dbReference type="ARBA" id="ARBA00022833"/>
    </source>
</evidence>
<evidence type="ECO:0000256" key="11">
    <source>
        <dbReference type="PROSITE-ProRule" id="PRU00042"/>
    </source>
</evidence>
<dbReference type="GO" id="GO:0003690">
    <property type="term" value="F:double-stranded DNA binding"/>
    <property type="evidence" value="ECO:0007669"/>
    <property type="project" value="UniProtKB-ARBA"/>
</dbReference>
<feature type="binding site" evidence="12">
    <location>
        <position position="57"/>
    </location>
    <ligand>
        <name>Zn(2+)</name>
        <dbReference type="ChEBI" id="CHEBI:29105"/>
    </ligand>
</feature>
<comment type="similarity">
    <text evidence="2">Belongs to the krueppel C2H2-type zinc-finger protein family.</text>
</comment>
<evidence type="ECO:0000256" key="1">
    <source>
        <dbReference type="ARBA" id="ARBA00004123"/>
    </source>
</evidence>
<dbReference type="PROSITE" id="PS50157">
    <property type="entry name" value="ZINC_FINGER_C2H2_2"/>
    <property type="match status" value="5"/>
</dbReference>
<dbReference type="SUPFAM" id="SSF57716">
    <property type="entry name" value="Glucocorticoid receptor-like (DNA-binding domain)"/>
    <property type="match status" value="1"/>
</dbReference>
<keyword evidence="9" id="KW-0804">Transcription</keyword>
<evidence type="ECO:0000259" key="14">
    <source>
        <dbReference type="PROSITE" id="PS51915"/>
    </source>
</evidence>
<dbReference type="EMBL" id="ODYU01001747">
    <property type="protein sequence ID" value="SOQ38366.1"/>
    <property type="molecule type" value="Genomic_DNA"/>
</dbReference>
<feature type="domain" description="C2H2-type" evidence="13">
    <location>
        <begin position="299"/>
        <end position="327"/>
    </location>
</feature>
<feature type="binding site" evidence="12">
    <location>
        <position position="96"/>
    </location>
    <ligand>
        <name>Zn(2+)</name>
        <dbReference type="ChEBI" id="CHEBI:29105"/>
    </ligand>
</feature>
<feature type="domain" description="ZAD" evidence="14">
    <location>
        <begin position="52"/>
        <end position="123"/>
    </location>
</feature>
<proteinExistence type="inferred from homology"/>
<evidence type="ECO:0000256" key="2">
    <source>
        <dbReference type="ARBA" id="ARBA00006991"/>
    </source>
</evidence>
<dbReference type="Gene3D" id="3.30.160.60">
    <property type="entry name" value="Classic Zinc Finger"/>
    <property type="match status" value="4"/>
</dbReference>
<dbReference type="GO" id="GO:0008270">
    <property type="term" value="F:zinc ion binding"/>
    <property type="evidence" value="ECO:0007669"/>
    <property type="project" value="UniProtKB-UniRule"/>
</dbReference>
<evidence type="ECO:0000256" key="9">
    <source>
        <dbReference type="ARBA" id="ARBA00023163"/>
    </source>
</evidence>
<dbReference type="SMART" id="SM00355">
    <property type="entry name" value="ZnF_C2H2"/>
    <property type="match status" value="5"/>
</dbReference>
<dbReference type="Pfam" id="PF00096">
    <property type="entry name" value="zf-C2H2"/>
    <property type="match status" value="3"/>
</dbReference>
<keyword evidence="5 11" id="KW-0863">Zinc-finger</keyword>
<sequence>MTSSLLVQKLISVKLNTGEFEKIKWLRANNDEKTFKTVSSLRKLLQNPRYRKTCRLCLKPGSKRMFGSNDFDIAVVIKQLLQIQVTEDDNKPQYICKACEVVLRNADQLRQTAEVTQWRLQQELELMTSMESDSEEKEKKPHGGYFVKKGATVVREWTCAKCRQTFDSQKMFTKHGKLPCSRGDKSFVCETCGLELKSMTRLKRHMLIHTGELLYPCIQCPYRARTKYALMVHERAHSGERPLTCPHCPATFLNSSNLASHKRRHLPPAYHCHVCVKSFRFKEALQNHLATQHSTAKPHVCNSCGKAFSTRKMIRRHERRVHNRPKLRSGILPTYLRQQQQEQMT</sequence>
<evidence type="ECO:0000256" key="12">
    <source>
        <dbReference type="PROSITE-ProRule" id="PRU01263"/>
    </source>
</evidence>
<dbReference type="Pfam" id="PF07776">
    <property type="entry name" value="zf-AD"/>
    <property type="match status" value="1"/>
</dbReference>
<feature type="binding site" evidence="12">
    <location>
        <position position="54"/>
    </location>
    <ligand>
        <name>Zn(2+)</name>
        <dbReference type="ChEBI" id="CHEBI:29105"/>
    </ligand>
</feature>
<gene>
    <name evidence="15" type="ORF">SFRICE_000911</name>
</gene>
<dbReference type="PROSITE" id="PS51915">
    <property type="entry name" value="ZAD"/>
    <property type="match status" value="1"/>
</dbReference>
<feature type="domain" description="C2H2-type" evidence="13">
    <location>
        <begin position="243"/>
        <end position="265"/>
    </location>
</feature>
<evidence type="ECO:0000256" key="5">
    <source>
        <dbReference type="ARBA" id="ARBA00022771"/>
    </source>
</evidence>
<name>A0A2H1VC51_SPOFR</name>
<keyword evidence="3 12" id="KW-0479">Metal-binding</keyword>
<evidence type="ECO:0000256" key="7">
    <source>
        <dbReference type="ARBA" id="ARBA00023015"/>
    </source>
</evidence>
<evidence type="ECO:0000313" key="15">
    <source>
        <dbReference type="EMBL" id="SOQ38366.1"/>
    </source>
</evidence>
<dbReference type="GO" id="GO:0005634">
    <property type="term" value="C:nucleus"/>
    <property type="evidence" value="ECO:0007669"/>
    <property type="project" value="UniProtKB-SubCell"/>
</dbReference>
<accession>A0A2H1VC51</accession>
<dbReference type="InterPro" id="IPR012934">
    <property type="entry name" value="Znf_AD"/>
</dbReference>